<feature type="domain" description="Inositol polyphosphate-related phosphatase" evidence="4">
    <location>
        <begin position="4"/>
        <end position="306"/>
    </location>
</feature>
<dbReference type="SMART" id="SM00128">
    <property type="entry name" value="IPPc"/>
    <property type="match status" value="1"/>
</dbReference>
<dbReference type="EC" id="3.1.3.56" evidence="1"/>
<dbReference type="PANTHER" id="PTHR12997">
    <property type="entry name" value="TYPE I INOSITOL-1,4,5-TRISPHOSPHATE 5-PHOSPHATASE"/>
    <property type="match status" value="1"/>
</dbReference>
<dbReference type="AlphaFoldDB" id="A0A7R9JMS9"/>
<comment type="similarity">
    <text evidence="3">Belongs to the inositol 1,4,5-trisphosphate 5-phosphatase type I family.</text>
</comment>
<dbReference type="Gene3D" id="3.60.10.10">
    <property type="entry name" value="Endonuclease/exonuclease/phosphatase"/>
    <property type="match status" value="1"/>
</dbReference>
<evidence type="ECO:0000259" key="4">
    <source>
        <dbReference type="SMART" id="SM00128"/>
    </source>
</evidence>
<protein>
    <recommendedName>
        <fullName evidence="1">inositol-polyphosphate 5-phosphatase</fullName>
        <ecNumber evidence="1">3.1.3.56</ecNumber>
    </recommendedName>
</protein>
<dbReference type="EMBL" id="OE839129">
    <property type="protein sequence ID" value="CAD7585684.1"/>
    <property type="molecule type" value="Genomic_DNA"/>
</dbReference>
<dbReference type="InterPro" id="IPR036691">
    <property type="entry name" value="Endo/exonu/phosph_ase_sf"/>
</dbReference>
<evidence type="ECO:0000256" key="3">
    <source>
        <dbReference type="ARBA" id="ARBA00023599"/>
    </source>
</evidence>
<dbReference type="InterPro" id="IPR000300">
    <property type="entry name" value="IPPc"/>
</dbReference>
<evidence type="ECO:0000313" key="5">
    <source>
        <dbReference type="EMBL" id="CAD7585684.1"/>
    </source>
</evidence>
<dbReference type="SUPFAM" id="SSF56219">
    <property type="entry name" value="DNase I-like"/>
    <property type="match status" value="1"/>
</dbReference>
<evidence type="ECO:0000256" key="2">
    <source>
        <dbReference type="ARBA" id="ARBA00022801"/>
    </source>
</evidence>
<keyword evidence="2" id="KW-0378">Hydrolase</keyword>
<organism evidence="5">
    <name type="scientific">Timema genevievae</name>
    <name type="common">Walking stick</name>
    <dbReference type="NCBI Taxonomy" id="629358"/>
    <lineage>
        <taxon>Eukaryota</taxon>
        <taxon>Metazoa</taxon>
        <taxon>Ecdysozoa</taxon>
        <taxon>Arthropoda</taxon>
        <taxon>Hexapoda</taxon>
        <taxon>Insecta</taxon>
        <taxon>Pterygota</taxon>
        <taxon>Neoptera</taxon>
        <taxon>Polyneoptera</taxon>
        <taxon>Phasmatodea</taxon>
        <taxon>Timematodea</taxon>
        <taxon>Timematoidea</taxon>
        <taxon>Timematidae</taxon>
        <taxon>Timema</taxon>
    </lineage>
</organism>
<dbReference type="Pfam" id="PF22669">
    <property type="entry name" value="Exo_endo_phos2"/>
    <property type="match status" value="1"/>
</dbReference>
<name>A0A7R9JMS9_TIMGE</name>
<gene>
    <name evidence="5" type="ORF">TGEB3V08_LOCUS176</name>
</gene>
<sequence>MSEKGTPVLLVTANVGSVFEEPSTMLKVWTEEFLSTVTRLDPKFIALHCQEVGGKNYERSMKHVEFFVNEGNVGSQARSTDILRTAAEFVIVKSYCVLRLFCGVAVNVMLVALCKWSRKGFLRTRWSLHGTVLDLINIHLFHDASNFIAMESKLCEGLQPIRLQSNKTDHTKLQYQDEASQVIFSLGRKEFSHHDHQTLFIENEASWLKAFDRELEPFEGRLYEFPISFPPSYPFEEEEEKGPRSYMQTRCPSWCDRVVLSSSAKSLVNNILEPGSVEYGLVGPNTCMGDHKPVYLRLLLAAGAGRVECCTSPHQNAWPCTRSMSLQADHLFVPDAHQPLYASLSVDVNYLPLPCTTHEPYTPESVDTPSPAPSSPLHVESLQDKLKLFVEQQSGDVVDSNLKLDVGSDDKQLINCTKFTDAHITKSSNFSLKSDFIDTHNLSCTKSIDPKNSNCPCLNTNDVGLDTNDVIDTWIVMEHCDTNVPYILEPNLTIGNRPLHLDETSPKHNKYTLSMEDEPPEIRKSISLIDDQSSNAVKDDLLKNDDICSPSQRTAPWLISKKYDTWRGSREQEVNRCHSDTLLKRKSMQICRLCGQLCPSSQFWLKNQRSLSDKNLHWLCDNWKKNCETNRIPFLITADYLHSTEKTSTCGTQQNELCKAFPVLKCDRLVKYTFDDKIERVSDCQTLENFQNDDQINPLLLECSMRKAEDETAAPLAQDDKLHYDTLLLESVKDESDKASKCVVWNHTSLAACVADTMGVLDVPPITRYIHFKQDDSPLRIFRETTV</sequence>
<reference evidence="5" key="1">
    <citation type="submission" date="2020-11" db="EMBL/GenBank/DDBJ databases">
        <authorList>
            <person name="Tran Van P."/>
        </authorList>
    </citation>
    <scope>NUCLEOTIDE SEQUENCE</scope>
</reference>
<dbReference type="GO" id="GO:0046856">
    <property type="term" value="P:phosphatidylinositol dephosphorylation"/>
    <property type="evidence" value="ECO:0007669"/>
    <property type="project" value="InterPro"/>
</dbReference>
<evidence type="ECO:0000256" key="1">
    <source>
        <dbReference type="ARBA" id="ARBA00012997"/>
    </source>
</evidence>
<dbReference type="InterPro" id="IPR039737">
    <property type="entry name" value="INPP5A"/>
</dbReference>
<dbReference type="GO" id="GO:0004445">
    <property type="term" value="F:inositol-polyphosphate 5-phosphatase activity"/>
    <property type="evidence" value="ECO:0007669"/>
    <property type="project" value="UniProtKB-EC"/>
</dbReference>
<proteinExistence type="inferred from homology"/>
<accession>A0A7R9JMS9</accession>
<dbReference type="PANTHER" id="PTHR12997:SF2">
    <property type="entry name" value="INOSITOL POLYPHOSPHATE-5-PHOSPHATASE A"/>
    <property type="match status" value="1"/>
</dbReference>